<feature type="domain" description="DUF2293" evidence="2">
    <location>
        <begin position="101"/>
        <end position="185"/>
    </location>
</feature>
<proteinExistence type="predicted"/>
<protein>
    <recommendedName>
        <fullName evidence="2">DUF2293 domain-containing protein</fullName>
    </recommendedName>
</protein>
<organism evidence="3 4">
    <name type="scientific">Triangularia setosa</name>
    <dbReference type="NCBI Taxonomy" id="2587417"/>
    <lineage>
        <taxon>Eukaryota</taxon>
        <taxon>Fungi</taxon>
        <taxon>Dikarya</taxon>
        <taxon>Ascomycota</taxon>
        <taxon>Pezizomycotina</taxon>
        <taxon>Sordariomycetes</taxon>
        <taxon>Sordariomycetidae</taxon>
        <taxon>Sordariales</taxon>
        <taxon>Podosporaceae</taxon>
        <taxon>Triangularia</taxon>
    </lineage>
</organism>
<feature type="region of interest" description="Disordered" evidence="1">
    <location>
        <begin position="1"/>
        <end position="20"/>
    </location>
</feature>
<evidence type="ECO:0000259" key="2">
    <source>
        <dbReference type="Pfam" id="PF10056"/>
    </source>
</evidence>
<dbReference type="InterPro" id="IPR018744">
    <property type="entry name" value="DUF2293"/>
</dbReference>
<reference evidence="3" key="2">
    <citation type="submission" date="2023-05" db="EMBL/GenBank/DDBJ databases">
        <authorList>
            <consortium name="Lawrence Berkeley National Laboratory"/>
            <person name="Steindorff A."/>
            <person name="Hensen N."/>
            <person name="Bonometti L."/>
            <person name="Westerberg I."/>
            <person name="Brannstrom I.O."/>
            <person name="Guillou S."/>
            <person name="Cros-Aarteil S."/>
            <person name="Calhoun S."/>
            <person name="Haridas S."/>
            <person name="Kuo A."/>
            <person name="Mondo S."/>
            <person name="Pangilinan J."/>
            <person name="Riley R."/>
            <person name="Labutti K."/>
            <person name="Andreopoulos B."/>
            <person name="Lipzen A."/>
            <person name="Chen C."/>
            <person name="Yanf M."/>
            <person name="Daum C."/>
            <person name="Ng V."/>
            <person name="Clum A."/>
            <person name="Ohm R."/>
            <person name="Martin F."/>
            <person name="Silar P."/>
            <person name="Natvig D."/>
            <person name="Lalanne C."/>
            <person name="Gautier V."/>
            <person name="Ament-Velasquez S.L."/>
            <person name="Kruys A."/>
            <person name="Hutchinson M.I."/>
            <person name="Powell A.J."/>
            <person name="Barry K."/>
            <person name="Miller A.N."/>
            <person name="Grigoriev I.V."/>
            <person name="Debuchy R."/>
            <person name="Gladieux P."/>
            <person name="Thoren M.H."/>
            <person name="Johannesson H."/>
        </authorList>
    </citation>
    <scope>NUCLEOTIDE SEQUENCE</scope>
    <source>
        <strain evidence="3">CBS 892.96</strain>
    </source>
</reference>
<accession>A0AAN6W8E1</accession>
<dbReference type="EMBL" id="MU866170">
    <property type="protein sequence ID" value="KAK4177284.1"/>
    <property type="molecule type" value="Genomic_DNA"/>
</dbReference>
<comment type="caution">
    <text evidence="3">The sequence shown here is derived from an EMBL/GenBank/DDBJ whole genome shotgun (WGS) entry which is preliminary data.</text>
</comment>
<keyword evidence="4" id="KW-1185">Reference proteome</keyword>
<sequence>MLSTAATPHEAKVPPYTPVPPGYRHVPKGNIYITKNCRLRTHAANQPLYVVVDKRNRTLGIRCPDQIYRQVLVSHHETASKRAQAVQKRDAQIEDQFEAIILKLFPKTPKDSVPVIVKHAVKKRSGRVGRSTKIGELEDKVMLAVRAHIRHVHTDYEKLLREGVGREEARQKVWGRVSEVTREWGTTTGGLFQKRTDGGRGKGARKNGRPMGTTPVAREGKQPGAIMTKRAQVVAPEAASAVEQSAAGPRGNKKTKQKGRYARFLARKARGEIVVVSPDRVRITRRMARESLGQSNTEGNQALEVIEISSDDDGNEGGRYVEDDAMKNFIVDNDDEEALIVFSLDEDTSDYNYDSNGSGWSD</sequence>
<dbReference type="Proteomes" id="UP001302321">
    <property type="component" value="Unassembled WGS sequence"/>
</dbReference>
<feature type="region of interest" description="Disordered" evidence="1">
    <location>
        <begin position="187"/>
        <end position="221"/>
    </location>
</feature>
<gene>
    <name evidence="3" type="ORF">QBC36DRAFT_185473</name>
</gene>
<dbReference type="AlphaFoldDB" id="A0AAN6W8E1"/>
<evidence type="ECO:0000313" key="4">
    <source>
        <dbReference type="Proteomes" id="UP001302321"/>
    </source>
</evidence>
<reference evidence="3" key="1">
    <citation type="journal article" date="2023" name="Mol. Phylogenet. Evol.">
        <title>Genome-scale phylogeny and comparative genomics of the fungal order Sordariales.</title>
        <authorList>
            <person name="Hensen N."/>
            <person name="Bonometti L."/>
            <person name="Westerberg I."/>
            <person name="Brannstrom I.O."/>
            <person name="Guillou S."/>
            <person name="Cros-Aarteil S."/>
            <person name="Calhoun S."/>
            <person name="Haridas S."/>
            <person name="Kuo A."/>
            <person name="Mondo S."/>
            <person name="Pangilinan J."/>
            <person name="Riley R."/>
            <person name="LaButti K."/>
            <person name="Andreopoulos B."/>
            <person name="Lipzen A."/>
            <person name="Chen C."/>
            <person name="Yan M."/>
            <person name="Daum C."/>
            <person name="Ng V."/>
            <person name="Clum A."/>
            <person name="Steindorff A."/>
            <person name="Ohm R.A."/>
            <person name="Martin F."/>
            <person name="Silar P."/>
            <person name="Natvig D.O."/>
            <person name="Lalanne C."/>
            <person name="Gautier V."/>
            <person name="Ament-Velasquez S.L."/>
            <person name="Kruys A."/>
            <person name="Hutchinson M.I."/>
            <person name="Powell A.J."/>
            <person name="Barry K."/>
            <person name="Miller A.N."/>
            <person name="Grigoriev I.V."/>
            <person name="Debuchy R."/>
            <person name="Gladieux P."/>
            <person name="Hiltunen Thoren M."/>
            <person name="Johannesson H."/>
        </authorList>
    </citation>
    <scope>NUCLEOTIDE SEQUENCE</scope>
    <source>
        <strain evidence="3">CBS 892.96</strain>
    </source>
</reference>
<dbReference type="Pfam" id="PF10056">
    <property type="entry name" value="DUF2293"/>
    <property type="match status" value="1"/>
</dbReference>
<evidence type="ECO:0000313" key="3">
    <source>
        <dbReference type="EMBL" id="KAK4177284.1"/>
    </source>
</evidence>
<dbReference type="PANTHER" id="PTHR38113:SF2">
    <property type="entry name" value="DUF2293 DOMAIN-CONTAINING PROTEIN"/>
    <property type="match status" value="1"/>
</dbReference>
<evidence type="ECO:0000256" key="1">
    <source>
        <dbReference type="SAM" id="MobiDB-lite"/>
    </source>
</evidence>
<dbReference type="PANTHER" id="PTHR38113">
    <property type="match status" value="1"/>
</dbReference>
<name>A0AAN6W8E1_9PEZI</name>